<dbReference type="AlphaFoldDB" id="A0A183LL81"/>
<keyword evidence="3" id="KW-1185">Reference proteome</keyword>
<organism evidence="2 3">
    <name type="scientific">Schistosoma margrebowiei</name>
    <dbReference type="NCBI Taxonomy" id="48269"/>
    <lineage>
        <taxon>Eukaryota</taxon>
        <taxon>Metazoa</taxon>
        <taxon>Spiralia</taxon>
        <taxon>Lophotrochozoa</taxon>
        <taxon>Platyhelminthes</taxon>
        <taxon>Trematoda</taxon>
        <taxon>Digenea</taxon>
        <taxon>Strigeidida</taxon>
        <taxon>Schistosomatoidea</taxon>
        <taxon>Schistosomatidae</taxon>
        <taxon>Schistosoma</taxon>
    </lineage>
</organism>
<evidence type="ECO:0000313" key="2">
    <source>
        <dbReference type="EMBL" id="VDO62166.1"/>
    </source>
</evidence>
<dbReference type="Proteomes" id="UP000277204">
    <property type="component" value="Unassembled WGS sequence"/>
</dbReference>
<reference evidence="2 3" key="1">
    <citation type="submission" date="2018-11" db="EMBL/GenBank/DDBJ databases">
        <authorList>
            <consortium name="Pathogen Informatics"/>
        </authorList>
    </citation>
    <scope>NUCLEOTIDE SEQUENCE [LARGE SCALE GENOMIC DNA]</scope>
    <source>
        <strain evidence="2 3">Zambia</strain>
    </source>
</reference>
<protein>
    <submittedName>
        <fullName evidence="2">Uncharacterized protein</fullName>
    </submittedName>
</protein>
<feature type="non-terminal residue" evidence="2">
    <location>
        <position position="1"/>
    </location>
</feature>
<sequence>VANEPPRLPPQPVTNSVPETIQEEEESTNNLSTRNPVTSNLITITTTDYSDPNQEAISLNE</sequence>
<feature type="compositionally biased region" description="Pro residues" evidence="1">
    <location>
        <begin position="1"/>
        <end position="12"/>
    </location>
</feature>
<accession>A0A183LL81</accession>
<evidence type="ECO:0000256" key="1">
    <source>
        <dbReference type="SAM" id="MobiDB-lite"/>
    </source>
</evidence>
<dbReference type="EMBL" id="UZAI01001460">
    <property type="protein sequence ID" value="VDO62166.1"/>
    <property type="molecule type" value="Genomic_DNA"/>
</dbReference>
<evidence type="ECO:0000313" key="3">
    <source>
        <dbReference type="Proteomes" id="UP000277204"/>
    </source>
</evidence>
<gene>
    <name evidence="2" type="ORF">SMRZ_LOCUS4556</name>
</gene>
<feature type="compositionally biased region" description="Polar residues" evidence="1">
    <location>
        <begin position="28"/>
        <end position="61"/>
    </location>
</feature>
<proteinExistence type="predicted"/>
<feature type="region of interest" description="Disordered" evidence="1">
    <location>
        <begin position="1"/>
        <end position="61"/>
    </location>
</feature>
<name>A0A183LL81_9TREM</name>
<dbReference type="STRING" id="48269.A0A183LL81"/>